<keyword evidence="3" id="KW-1185">Reference proteome</keyword>
<dbReference type="RefSeq" id="WP_013177731.1">
    <property type="nucleotide sequence ID" value="NC_014221.1"/>
</dbReference>
<name>D7CWG2_TRURR</name>
<dbReference type="STRING" id="649638.Trad_1238"/>
<organism evidence="2 3">
    <name type="scientific">Truepera radiovictrix (strain DSM 17093 / CIP 108686 / LMG 22925 / RQ-24)</name>
    <dbReference type="NCBI Taxonomy" id="649638"/>
    <lineage>
        <taxon>Bacteria</taxon>
        <taxon>Thermotogati</taxon>
        <taxon>Deinococcota</taxon>
        <taxon>Deinococci</taxon>
        <taxon>Trueperales</taxon>
        <taxon>Trueperaceae</taxon>
        <taxon>Truepera</taxon>
    </lineage>
</organism>
<dbReference type="eggNOG" id="COG4329">
    <property type="taxonomic scope" value="Bacteria"/>
</dbReference>
<evidence type="ECO:0000313" key="3">
    <source>
        <dbReference type="Proteomes" id="UP000000379"/>
    </source>
</evidence>
<reference evidence="3" key="1">
    <citation type="submission" date="2010-05" db="EMBL/GenBank/DDBJ databases">
        <title>The complete genome of Truepera radiovictris DSM 17093.</title>
        <authorList>
            <consortium name="US DOE Joint Genome Institute (JGI-PGF)"/>
            <person name="Lucas S."/>
            <person name="Copeland A."/>
            <person name="Lapidus A."/>
            <person name="Glavina del Rio T."/>
            <person name="Dalin E."/>
            <person name="Tice H."/>
            <person name="Bruce D."/>
            <person name="Goodwin L."/>
            <person name="Pitluck S."/>
            <person name="Kyrpides N."/>
            <person name="Mavromatis K."/>
            <person name="Ovchinnikova G."/>
            <person name="Munk A.C."/>
            <person name="Detter J.C."/>
            <person name="Han C."/>
            <person name="Tapia R."/>
            <person name="Land M."/>
            <person name="Hauser L."/>
            <person name="Markowitz V."/>
            <person name="Cheng J.-F."/>
            <person name="Hugenholtz P."/>
            <person name="Woyke T."/>
            <person name="Wu D."/>
            <person name="Tindall B."/>
            <person name="Pomrenke H.G."/>
            <person name="Brambilla E."/>
            <person name="Klenk H.-P."/>
            <person name="Eisen J.A."/>
        </authorList>
    </citation>
    <scope>NUCLEOTIDE SEQUENCE [LARGE SCALE GENOMIC DNA]</scope>
    <source>
        <strain evidence="3">DSM 17093 / CIP 108686 / LMG 22925 / RQ-24</strain>
    </source>
</reference>
<proteinExistence type="predicted"/>
<dbReference type="EMBL" id="CP002049">
    <property type="protein sequence ID" value="ADI14361.1"/>
    <property type="molecule type" value="Genomic_DNA"/>
</dbReference>
<evidence type="ECO:0008006" key="4">
    <source>
        <dbReference type="Google" id="ProtNLM"/>
    </source>
</evidence>
<dbReference type="Proteomes" id="UP000000379">
    <property type="component" value="Chromosome"/>
</dbReference>
<dbReference type="OrthoDB" id="5190099at2"/>
<gene>
    <name evidence="2" type="ordered locus">Trad_1238</name>
</gene>
<keyword evidence="1" id="KW-1133">Transmembrane helix</keyword>
<feature type="transmembrane region" description="Helical" evidence="1">
    <location>
        <begin position="30"/>
        <end position="53"/>
    </location>
</feature>
<evidence type="ECO:0000313" key="2">
    <source>
        <dbReference type="EMBL" id="ADI14361.1"/>
    </source>
</evidence>
<keyword evidence="1" id="KW-0472">Membrane</keyword>
<dbReference type="InterPro" id="IPR018719">
    <property type="entry name" value="DUF2243_membrane"/>
</dbReference>
<feature type="transmembrane region" description="Helical" evidence="1">
    <location>
        <begin position="147"/>
        <end position="165"/>
    </location>
</feature>
<sequence length="174" mass="19705">MTTKRAVGVFSEAAQGAVDAKTHKRANRRVFWLAFWTGFGLMGALDAIAFHHLLRWHNFYIHAGADWRAISDGLLHVMTTALLFLGVVLLWRNRHFVVQARATGLALAAGFWLGMGVFQFIDGTLFHKVLRFHPVREGVENILPYDLAWIGSALLLMLIGGVLWGRVREHEKRF</sequence>
<dbReference type="HOGENOM" id="CLU_118115_1_0_0"/>
<reference evidence="2 3" key="2">
    <citation type="journal article" date="2011" name="Stand. Genomic Sci.">
        <title>Complete genome sequence of Truepera radiovictrix type strain (RQ-24).</title>
        <authorList>
            <person name="Ivanova N."/>
            <person name="Rohde C."/>
            <person name="Munk C."/>
            <person name="Nolan M."/>
            <person name="Lucas S."/>
            <person name="Del Rio T.G."/>
            <person name="Tice H."/>
            <person name="Deshpande S."/>
            <person name="Cheng J.F."/>
            <person name="Tapia R."/>
            <person name="Han C."/>
            <person name="Goodwin L."/>
            <person name="Pitluck S."/>
            <person name="Liolios K."/>
            <person name="Mavromatis K."/>
            <person name="Mikhailova N."/>
            <person name="Pati A."/>
            <person name="Chen A."/>
            <person name="Palaniappan K."/>
            <person name="Land M."/>
            <person name="Hauser L."/>
            <person name="Chang Y.J."/>
            <person name="Jeffries C.D."/>
            <person name="Brambilla E."/>
            <person name="Rohde M."/>
            <person name="Goker M."/>
            <person name="Tindall B.J."/>
            <person name="Woyke T."/>
            <person name="Bristow J."/>
            <person name="Eisen J.A."/>
            <person name="Markowitz V."/>
            <person name="Hugenholtz P."/>
            <person name="Kyrpides N.C."/>
            <person name="Klenk H.P."/>
            <person name="Lapidus A."/>
        </authorList>
    </citation>
    <scope>NUCLEOTIDE SEQUENCE [LARGE SCALE GENOMIC DNA]</scope>
    <source>
        <strain evidence="3">DSM 17093 / CIP 108686 / LMG 22925 / RQ-24</strain>
    </source>
</reference>
<accession>D7CWG2</accession>
<keyword evidence="1" id="KW-0812">Transmembrane</keyword>
<evidence type="ECO:0000256" key="1">
    <source>
        <dbReference type="SAM" id="Phobius"/>
    </source>
</evidence>
<dbReference type="KEGG" id="tra:Trad_1238"/>
<dbReference type="AlphaFoldDB" id="D7CWG2"/>
<dbReference type="Pfam" id="PF10002">
    <property type="entry name" value="DUF2243"/>
    <property type="match status" value="1"/>
</dbReference>
<protein>
    <recommendedName>
        <fullName evidence="4">DUF2243 domain-containing protein</fullName>
    </recommendedName>
</protein>
<feature type="transmembrane region" description="Helical" evidence="1">
    <location>
        <begin position="73"/>
        <end position="91"/>
    </location>
</feature>
<feature type="transmembrane region" description="Helical" evidence="1">
    <location>
        <begin position="103"/>
        <end position="127"/>
    </location>
</feature>